<dbReference type="Gramene" id="EFJ20816">
    <property type="protein sequence ID" value="EFJ20816"/>
    <property type="gene ID" value="SELMODRAFT_417847"/>
</dbReference>
<dbReference type="PANTHER" id="PTHR34384:SF5">
    <property type="entry name" value="L-2,3-DIAMINOPROPANOATE--CITRATE LIGASE"/>
    <property type="match status" value="1"/>
</dbReference>
<dbReference type="Gene3D" id="1.10.510.40">
    <property type="match status" value="1"/>
</dbReference>
<gene>
    <name evidence="4" type="ORF">SELMODRAFT_417847</name>
</gene>
<organism evidence="5">
    <name type="scientific">Selaginella moellendorffii</name>
    <name type="common">Spikemoss</name>
    <dbReference type="NCBI Taxonomy" id="88036"/>
    <lineage>
        <taxon>Eukaryota</taxon>
        <taxon>Viridiplantae</taxon>
        <taxon>Streptophyta</taxon>
        <taxon>Embryophyta</taxon>
        <taxon>Tracheophyta</taxon>
        <taxon>Lycopodiopsida</taxon>
        <taxon>Selaginellales</taxon>
        <taxon>Selaginellaceae</taxon>
        <taxon>Selaginella</taxon>
    </lineage>
</organism>
<dbReference type="GO" id="GO:0019290">
    <property type="term" value="P:siderophore biosynthetic process"/>
    <property type="evidence" value="ECO:0000318"/>
    <property type="project" value="GO_Central"/>
</dbReference>
<protein>
    <recommendedName>
        <fullName evidence="6">Aerobactin siderophore biosynthesis IucA/IucC N-terminal domain-containing protein</fullName>
    </recommendedName>
</protein>
<evidence type="ECO:0000259" key="2">
    <source>
        <dbReference type="Pfam" id="PF04183"/>
    </source>
</evidence>
<dbReference type="Pfam" id="PF04183">
    <property type="entry name" value="IucA_IucC"/>
    <property type="match status" value="1"/>
</dbReference>
<dbReference type="HOGENOM" id="CLU_010625_1_0_1"/>
<dbReference type="Pfam" id="PF06276">
    <property type="entry name" value="FhuF"/>
    <property type="match status" value="1"/>
</dbReference>
<dbReference type="AlphaFoldDB" id="D8S3U5"/>
<dbReference type="InterPro" id="IPR022770">
    <property type="entry name" value="IucA/IucC-like_C"/>
</dbReference>
<proteinExistence type="predicted"/>
<reference evidence="4 5" key="1">
    <citation type="journal article" date="2011" name="Science">
        <title>The Selaginella genome identifies genetic changes associated with the evolution of vascular plants.</title>
        <authorList>
            <person name="Banks J.A."/>
            <person name="Nishiyama T."/>
            <person name="Hasebe M."/>
            <person name="Bowman J.L."/>
            <person name="Gribskov M."/>
            <person name="dePamphilis C."/>
            <person name="Albert V.A."/>
            <person name="Aono N."/>
            <person name="Aoyama T."/>
            <person name="Ambrose B.A."/>
            <person name="Ashton N.W."/>
            <person name="Axtell M.J."/>
            <person name="Barker E."/>
            <person name="Barker M.S."/>
            <person name="Bennetzen J.L."/>
            <person name="Bonawitz N.D."/>
            <person name="Chapple C."/>
            <person name="Cheng C."/>
            <person name="Correa L.G."/>
            <person name="Dacre M."/>
            <person name="DeBarry J."/>
            <person name="Dreyer I."/>
            <person name="Elias M."/>
            <person name="Engstrom E.M."/>
            <person name="Estelle M."/>
            <person name="Feng L."/>
            <person name="Finet C."/>
            <person name="Floyd S.K."/>
            <person name="Frommer W.B."/>
            <person name="Fujita T."/>
            <person name="Gramzow L."/>
            <person name="Gutensohn M."/>
            <person name="Harholt J."/>
            <person name="Hattori M."/>
            <person name="Heyl A."/>
            <person name="Hirai T."/>
            <person name="Hiwatashi Y."/>
            <person name="Ishikawa M."/>
            <person name="Iwata M."/>
            <person name="Karol K.G."/>
            <person name="Koehler B."/>
            <person name="Kolukisaoglu U."/>
            <person name="Kubo M."/>
            <person name="Kurata T."/>
            <person name="Lalonde S."/>
            <person name="Li K."/>
            <person name="Li Y."/>
            <person name="Litt A."/>
            <person name="Lyons E."/>
            <person name="Manning G."/>
            <person name="Maruyama T."/>
            <person name="Michael T.P."/>
            <person name="Mikami K."/>
            <person name="Miyazaki S."/>
            <person name="Morinaga S."/>
            <person name="Murata T."/>
            <person name="Mueller-Roeber B."/>
            <person name="Nelson D.R."/>
            <person name="Obara M."/>
            <person name="Oguri Y."/>
            <person name="Olmstead R.G."/>
            <person name="Onodera N."/>
            <person name="Petersen B.L."/>
            <person name="Pils B."/>
            <person name="Prigge M."/>
            <person name="Rensing S.A."/>
            <person name="Riano-Pachon D.M."/>
            <person name="Roberts A.W."/>
            <person name="Sato Y."/>
            <person name="Scheller H.V."/>
            <person name="Schulz B."/>
            <person name="Schulz C."/>
            <person name="Shakirov E.V."/>
            <person name="Shibagaki N."/>
            <person name="Shinohara N."/>
            <person name="Shippen D.E."/>
            <person name="Soerensen I."/>
            <person name="Sotooka R."/>
            <person name="Sugimoto N."/>
            <person name="Sugita M."/>
            <person name="Sumikawa N."/>
            <person name="Tanurdzic M."/>
            <person name="Theissen G."/>
            <person name="Ulvskov P."/>
            <person name="Wakazuki S."/>
            <person name="Weng J.K."/>
            <person name="Willats W.W."/>
            <person name="Wipf D."/>
            <person name="Wolf P.G."/>
            <person name="Yang L."/>
            <person name="Zimmer A.D."/>
            <person name="Zhu Q."/>
            <person name="Mitros T."/>
            <person name="Hellsten U."/>
            <person name="Loque D."/>
            <person name="Otillar R."/>
            <person name="Salamov A."/>
            <person name="Schmutz J."/>
            <person name="Shapiro H."/>
            <person name="Lindquist E."/>
            <person name="Lucas S."/>
            <person name="Rokhsar D."/>
            <person name="Grigoriev I.V."/>
        </authorList>
    </citation>
    <scope>NUCLEOTIDE SEQUENCE [LARGE SCALE GENOMIC DNA]</scope>
</reference>
<evidence type="ECO:0000313" key="5">
    <source>
        <dbReference type="Proteomes" id="UP000001514"/>
    </source>
</evidence>
<dbReference type="eggNOG" id="ENOG502RX6M">
    <property type="taxonomic scope" value="Eukaryota"/>
</dbReference>
<dbReference type="InParanoid" id="D8S3U5"/>
<accession>D8S3U5</accession>
<feature type="domain" description="Aerobactin siderophore biosynthesis IucA/IucC-like C-terminal" evidence="3">
    <location>
        <begin position="426"/>
        <end position="552"/>
    </location>
</feature>
<evidence type="ECO:0000256" key="1">
    <source>
        <dbReference type="SAM" id="MobiDB-lite"/>
    </source>
</evidence>
<feature type="domain" description="Aerobactin siderophore biosynthesis IucA/IucC N-terminal" evidence="2">
    <location>
        <begin position="182"/>
        <end position="400"/>
    </location>
</feature>
<sequence>MEVSKFQTEAKNAVLARLLACLVNEKFVKAYLVLHAESLPARLAAPVPPKHRKHWMCISAASEEFELLKHGSFLVPLRELPPVQKPPQLGGEPAEILPVTLLDPDEIGFPVQQLQVDRPVEYVPADVRTVTTQLQEWDPALSAALLEQITQEMENSVSHQAAAYSHHQGRAPPELEHTTDSMQWEQLIVEGHATHPMHKSRFHVPPTLPIDPWNNDLSAPKIHFFAVPRSKLTVRGDFEKLVAPLVQISSARANVFMDSCDELVMPVHHVQVPSVLLHFPHARHLPFTCKARAQASVRTVVVDELPAFNLKLPIGVKISSATRTITPWTTHIGPAFKPVADKIIEDKDLLEVAHELASVVSNHPDPDVAKNLSCVIRQDPQHLATTRARSERVVLSAALTERYPSRSDDFVVNTLFHLDSLEKKELFFQNYARLFLRAFLPPLLKHGVSFEAHLQNVLARFRPAAVAGEWELVGFTVRDLGGIKAHQQTLFETTGLELDVWDAENCSQLAETIDEVHNLAFHTIIQCHLHRLARALSVHYNAKGWEFVRAEVDAMLPPGCHARSLWLGATVNWKAFITMKLQGLYRDYLYIKVPNLITYRPS</sequence>
<evidence type="ECO:0000259" key="3">
    <source>
        <dbReference type="Pfam" id="PF06276"/>
    </source>
</evidence>
<dbReference type="PANTHER" id="PTHR34384">
    <property type="entry name" value="L-2,3-DIAMINOPROPANOATE--CITRATE LIGASE"/>
    <property type="match status" value="1"/>
</dbReference>
<dbReference type="InterPro" id="IPR007310">
    <property type="entry name" value="Aerobactin_biosyn_IucA/IucC_N"/>
</dbReference>
<dbReference type="EMBL" id="GL377601">
    <property type="protein sequence ID" value="EFJ20816.1"/>
    <property type="molecule type" value="Genomic_DNA"/>
</dbReference>
<evidence type="ECO:0000313" key="4">
    <source>
        <dbReference type="EMBL" id="EFJ20816.1"/>
    </source>
</evidence>
<dbReference type="KEGG" id="smo:SELMODRAFT_417847"/>
<name>D8S3U5_SELML</name>
<keyword evidence="5" id="KW-1185">Reference proteome</keyword>
<feature type="region of interest" description="Disordered" evidence="1">
    <location>
        <begin position="157"/>
        <end position="176"/>
    </location>
</feature>
<evidence type="ECO:0008006" key="6">
    <source>
        <dbReference type="Google" id="ProtNLM"/>
    </source>
</evidence>
<dbReference type="GO" id="GO:0016881">
    <property type="term" value="F:acid-amino acid ligase activity"/>
    <property type="evidence" value="ECO:0000318"/>
    <property type="project" value="GO_Central"/>
</dbReference>
<dbReference type="Proteomes" id="UP000001514">
    <property type="component" value="Unassembled WGS sequence"/>
</dbReference>
<dbReference type="InterPro" id="IPR037455">
    <property type="entry name" value="LucA/IucC-like"/>
</dbReference>